<dbReference type="CDD" id="cd06222">
    <property type="entry name" value="RNase_H_like"/>
    <property type="match status" value="1"/>
</dbReference>
<dbReference type="AlphaFoldDB" id="A0A834T7F3"/>
<protein>
    <submittedName>
        <fullName evidence="4">Putative RNA-directed DNA polymerase</fullName>
    </submittedName>
</protein>
<reference evidence="4" key="1">
    <citation type="submission" date="2020-09" db="EMBL/GenBank/DDBJ databases">
        <title>Genome-Enabled Discovery of Anthraquinone Biosynthesis in Senna tora.</title>
        <authorList>
            <person name="Kang S.-H."/>
            <person name="Pandey R.P."/>
            <person name="Lee C.-M."/>
            <person name="Sim J.-S."/>
            <person name="Jeong J.-T."/>
            <person name="Choi B.-S."/>
            <person name="Jung M."/>
            <person name="Ginzburg D."/>
            <person name="Zhao K."/>
            <person name="Won S.Y."/>
            <person name="Oh T.-J."/>
            <person name="Yu Y."/>
            <person name="Kim N.-H."/>
            <person name="Lee O.R."/>
            <person name="Lee T.-H."/>
            <person name="Bashyal P."/>
            <person name="Kim T.-S."/>
            <person name="Lee W.-H."/>
            <person name="Kawkins C."/>
            <person name="Kim C.-K."/>
            <person name="Kim J.S."/>
            <person name="Ahn B.O."/>
            <person name="Rhee S.Y."/>
            <person name="Sohng J.K."/>
        </authorList>
    </citation>
    <scope>NUCLEOTIDE SEQUENCE</scope>
    <source>
        <tissue evidence="4">Leaf</tissue>
    </source>
</reference>
<dbReference type="InterPro" id="IPR002156">
    <property type="entry name" value="RNaseH_domain"/>
</dbReference>
<dbReference type="InterPro" id="IPR026960">
    <property type="entry name" value="RVT-Znf"/>
</dbReference>
<dbReference type="InterPro" id="IPR052929">
    <property type="entry name" value="RNase_H-like_EbsB-rel"/>
</dbReference>
<evidence type="ECO:0000259" key="2">
    <source>
        <dbReference type="Pfam" id="PF13456"/>
    </source>
</evidence>
<evidence type="ECO:0000259" key="3">
    <source>
        <dbReference type="Pfam" id="PF13966"/>
    </source>
</evidence>
<dbReference type="Gene3D" id="3.30.420.10">
    <property type="entry name" value="Ribonuclease H-like superfamily/Ribonuclease H"/>
    <property type="match status" value="1"/>
</dbReference>
<name>A0A834T7F3_9FABA</name>
<dbReference type="InterPro" id="IPR012337">
    <property type="entry name" value="RNaseH-like_sf"/>
</dbReference>
<comment type="caution">
    <text evidence="4">The sequence shown here is derived from an EMBL/GenBank/DDBJ whole genome shotgun (WGS) entry which is preliminary data.</text>
</comment>
<keyword evidence="4" id="KW-0808">Transferase</keyword>
<dbReference type="Pfam" id="PF13966">
    <property type="entry name" value="zf-RVT"/>
    <property type="match status" value="1"/>
</dbReference>
<dbReference type="GO" id="GO:0004523">
    <property type="term" value="F:RNA-DNA hybrid ribonuclease activity"/>
    <property type="evidence" value="ECO:0007669"/>
    <property type="project" value="InterPro"/>
</dbReference>
<dbReference type="Proteomes" id="UP000634136">
    <property type="component" value="Unassembled WGS sequence"/>
</dbReference>
<dbReference type="InterPro" id="IPR036397">
    <property type="entry name" value="RNaseH_sf"/>
</dbReference>
<evidence type="ECO:0000313" key="5">
    <source>
        <dbReference type="Proteomes" id="UP000634136"/>
    </source>
</evidence>
<keyword evidence="4" id="KW-0695">RNA-directed DNA polymerase</keyword>
<evidence type="ECO:0000313" key="4">
    <source>
        <dbReference type="EMBL" id="KAF7815342.1"/>
    </source>
</evidence>
<feature type="region of interest" description="Disordered" evidence="1">
    <location>
        <begin position="1"/>
        <end position="49"/>
    </location>
</feature>
<dbReference type="SUPFAM" id="SSF53098">
    <property type="entry name" value="Ribonuclease H-like"/>
    <property type="match status" value="1"/>
</dbReference>
<dbReference type="InterPro" id="IPR044730">
    <property type="entry name" value="RNase_H-like_dom_plant"/>
</dbReference>
<dbReference type="OrthoDB" id="1434940at2759"/>
<dbReference type="GO" id="GO:0003964">
    <property type="term" value="F:RNA-directed DNA polymerase activity"/>
    <property type="evidence" value="ECO:0007669"/>
    <property type="project" value="UniProtKB-KW"/>
</dbReference>
<dbReference type="GO" id="GO:0003676">
    <property type="term" value="F:nucleic acid binding"/>
    <property type="evidence" value="ECO:0007669"/>
    <property type="project" value="InterPro"/>
</dbReference>
<keyword evidence="4" id="KW-0548">Nucleotidyltransferase</keyword>
<dbReference type="Pfam" id="PF13456">
    <property type="entry name" value="RVT_3"/>
    <property type="match status" value="1"/>
</dbReference>
<organism evidence="4 5">
    <name type="scientific">Senna tora</name>
    <dbReference type="NCBI Taxonomy" id="362788"/>
    <lineage>
        <taxon>Eukaryota</taxon>
        <taxon>Viridiplantae</taxon>
        <taxon>Streptophyta</taxon>
        <taxon>Embryophyta</taxon>
        <taxon>Tracheophyta</taxon>
        <taxon>Spermatophyta</taxon>
        <taxon>Magnoliopsida</taxon>
        <taxon>eudicotyledons</taxon>
        <taxon>Gunneridae</taxon>
        <taxon>Pentapetalae</taxon>
        <taxon>rosids</taxon>
        <taxon>fabids</taxon>
        <taxon>Fabales</taxon>
        <taxon>Fabaceae</taxon>
        <taxon>Caesalpinioideae</taxon>
        <taxon>Cassia clade</taxon>
        <taxon>Senna</taxon>
    </lineage>
</organism>
<proteinExistence type="predicted"/>
<evidence type="ECO:0000256" key="1">
    <source>
        <dbReference type="SAM" id="MobiDB-lite"/>
    </source>
</evidence>
<dbReference type="PANTHER" id="PTHR47074:SF11">
    <property type="entry name" value="REVERSE TRANSCRIPTASE-LIKE PROTEIN"/>
    <property type="match status" value="1"/>
</dbReference>
<feature type="domain" description="Reverse transcriptase zinc-binding" evidence="3">
    <location>
        <begin position="207"/>
        <end position="275"/>
    </location>
</feature>
<dbReference type="EMBL" id="JAAIUW010000009">
    <property type="protein sequence ID" value="KAF7815342.1"/>
    <property type="molecule type" value="Genomic_DNA"/>
</dbReference>
<accession>A0A834T7F3</accession>
<dbReference type="PANTHER" id="PTHR47074">
    <property type="entry name" value="BNAC02G40300D PROTEIN"/>
    <property type="match status" value="1"/>
</dbReference>
<feature type="compositionally biased region" description="Basic and acidic residues" evidence="1">
    <location>
        <begin position="1"/>
        <end position="47"/>
    </location>
</feature>
<sequence>MSPKKTIENKKTSHEIDQPKMIKKEEEDDLRLPNKEDDDKKQEDIISKDLNNVRSSAHIDSKDSSGKSPELFCIADYEIPGDIPDFQTLVVEAVLGHNPSLTWRSILAGRQVLSVGIFRRIGNRAETLVGGDNWIPDFPKDNVARLCPNLCSQLKVEELTNGAGQWDRDKISNLFPQNICRSILSVPLSTSFNQDSWYWCFNVEGIYSVRSGYKEFRKVKLGDLISSDHMFQFSNVWKSIWKAKIPEKIKHFMWRAGREILPVCERLCHRGPAECLNFSLRSHQALGSAGGLLSSSFVAGEMDVAPSSFYKVNTDASLHADGKAGLGCVVRNWEGRVLAAMALNSAACSSAAQLEAEAVFKGVEMARDLGIKKVIVEGDCEWVW</sequence>
<feature type="domain" description="RNase H type-1" evidence="2">
    <location>
        <begin position="313"/>
        <end position="382"/>
    </location>
</feature>
<keyword evidence="5" id="KW-1185">Reference proteome</keyword>
<gene>
    <name evidence="4" type="ORF">G2W53_029311</name>
</gene>